<evidence type="ECO:0000256" key="1">
    <source>
        <dbReference type="ARBA" id="ARBA00005964"/>
    </source>
</evidence>
<dbReference type="PROSITE" id="PS00122">
    <property type="entry name" value="CARBOXYLESTERASE_B_1"/>
    <property type="match status" value="1"/>
</dbReference>
<comment type="similarity">
    <text evidence="1 4">Belongs to the type-B carboxylesterase/lipase family.</text>
</comment>
<dbReference type="PROSITE" id="PS00941">
    <property type="entry name" value="CARBOXYLESTERASE_B_2"/>
    <property type="match status" value="1"/>
</dbReference>
<dbReference type="Pfam" id="PF00135">
    <property type="entry name" value="COesterase"/>
    <property type="match status" value="1"/>
</dbReference>
<organism evidence="6 7">
    <name type="scientific">Solimonas terrae</name>
    <dbReference type="NCBI Taxonomy" id="1396819"/>
    <lineage>
        <taxon>Bacteria</taxon>
        <taxon>Pseudomonadati</taxon>
        <taxon>Pseudomonadota</taxon>
        <taxon>Gammaproteobacteria</taxon>
        <taxon>Nevskiales</taxon>
        <taxon>Nevskiaceae</taxon>
        <taxon>Solimonas</taxon>
    </lineage>
</organism>
<dbReference type="RefSeq" id="WP_166250697.1">
    <property type="nucleotide sequence ID" value="NZ_JAAMOW010000001.1"/>
</dbReference>
<dbReference type="InterPro" id="IPR029058">
    <property type="entry name" value="AB_hydrolase_fold"/>
</dbReference>
<evidence type="ECO:0000313" key="6">
    <source>
        <dbReference type="EMBL" id="NGY03275.1"/>
    </source>
</evidence>
<proteinExistence type="inferred from homology"/>
<evidence type="ECO:0000259" key="5">
    <source>
        <dbReference type="Pfam" id="PF00135"/>
    </source>
</evidence>
<gene>
    <name evidence="6" type="ORF">G7Y85_00705</name>
</gene>
<dbReference type="SUPFAM" id="SSF53474">
    <property type="entry name" value="alpha/beta-Hydrolases"/>
    <property type="match status" value="1"/>
</dbReference>
<dbReference type="InterPro" id="IPR002018">
    <property type="entry name" value="CarbesteraseB"/>
</dbReference>
<sequence>MLAACLLPSEAWASAPLAGAAGDEVVNKVEQGTIRGQRLDGVDRYLGLPFAKPPVGALRWQPPQAPDHWDGTRDARHFGPACAQIGNFYTSNQADTFDRPYGREDCLYLNVWAPQKRGPAKPVIVFIHGGGSISGAASLPLYDGRRLATELDVVFVSINYRLGFFGIVDLPALKTGDPRTDSGSFALLDQIRALEWVQQNIASFGGDASKVVVMGHSAGCTSIWNLMSSPLASGKFGKVVCLSGMPRQSSDEERSASSKKLLAHLLLSDGRIASEDQADAYLRTTSPAALRTYLYAKPASDIVIAARGVRPVRERVDGHVLTAGKDGPLVNPVPAILGTTRDEAQLLLISHFGPRDFGAMWKLMQSPKALTESDFFASRIDRIEFKLTSWVVNRVLHRYLDRATRLLAATSVPVYRYEFEWDHSPEPWRSLLGAYHGIDVSFLFGNFSTDAPDFASFAWRGRDPGELERVHREMVAALRGFIDADDPDRYEPDLRWQRWSGPDNDKIFR</sequence>
<dbReference type="PANTHER" id="PTHR43918">
    <property type="entry name" value="ACETYLCHOLINESTERASE"/>
    <property type="match status" value="1"/>
</dbReference>
<evidence type="ECO:0000313" key="7">
    <source>
        <dbReference type="Proteomes" id="UP000472676"/>
    </source>
</evidence>
<dbReference type="InterPro" id="IPR050654">
    <property type="entry name" value="AChE-related_enzymes"/>
</dbReference>
<dbReference type="InterPro" id="IPR019826">
    <property type="entry name" value="Carboxylesterase_B_AS"/>
</dbReference>
<dbReference type="GO" id="GO:0004104">
    <property type="term" value="F:cholinesterase activity"/>
    <property type="evidence" value="ECO:0007669"/>
    <property type="project" value="InterPro"/>
</dbReference>
<dbReference type="Gene3D" id="3.40.50.1820">
    <property type="entry name" value="alpha/beta hydrolase"/>
    <property type="match status" value="1"/>
</dbReference>
<dbReference type="AlphaFoldDB" id="A0A6M2BM99"/>
<keyword evidence="7" id="KW-1185">Reference proteome</keyword>
<keyword evidence="3" id="KW-1015">Disulfide bond</keyword>
<feature type="domain" description="Carboxylesterase type B" evidence="5">
    <location>
        <begin position="27"/>
        <end position="504"/>
    </location>
</feature>
<protein>
    <recommendedName>
        <fullName evidence="4">Carboxylic ester hydrolase</fullName>
        <ecNumber evidence="4">3.1.1.-</ecNumber>
    </recommendedName>
</protein>
<dbReference type="PRINTS" id="PR00878">
    <property type="entry name" value="CHOLNESTRASE"/>
</dbReference>
<dbReference type="InterPro" id="IPR000997">
    <property type="entry name" value="Cholinesterase"/>
</dbReference>
<dbReference type="EMBL" id="JAAMOW010000001">
    <property type="protein sequence ID" value="NGY03275.1"/>
    <property type="molecule type" value="Genomic_DNA"/>
</dbReference>
<dbReference type="PANTHER" id="PTHR43918:SF4">
    <property type="entry name" value="CARBOXYLIC ESTER HYDROLASE"/>
    <property type="match status" value="1"/>
</dbReference>
<reference evidence="6 7" key="1">
    <citation type="journal article" date="2014" name="Int. J. Syst. Evol. Microbiol.">
        <title>Solimonas terrae sp. nov., isolated from soil.</title>
        <authorList>
            <person name="Kim S.J."/>
            <person name="Moon J.Y."/>
            <person name="Weon H.Y."/>
            <person name="Ahn J.H."/>
            <person name="Chen W.M."/>
            <person name="Kwon S.W."/>
        </authorList>
    </citation>
    <scope>NUCLEOTIDE SEQUENCE [LARGE SCALE GENOMIC DNA]</scope>
    <source>
        <strain evidence="6 7">KIS83-12</strain>
    </source>
</reference>
<comment type="caution">
    <text evidence="6">The sequence shown here is derived from an EMBL/GenBank/DDBJ whole genome shotgun (WGS) entry which is preliminary data.</text>
</comment>
<accession>A0A6M2BM99</accession>
<dbReference type="Proteomes" id="UP000472676">
    <property type="component" value="Unassembled WGS sequence"/>
</dbReference>
<keyword evidence="2 4" id="KW-0378">Hydrolase</keyword>
<evidence type="ECO:0000256" key="4">
    <source>
        <dbReference type="RuleBase" id="RU361235"/>
    </source>
</evidence>
<name>A0A6M2BM99_9GAMM</name>
<dbReference type="InterPro" id="IPR019819">
    <property type="entry name" value="Carboxylesterase_B_CS"/>
</dbReference>
<evidence type="ECO:0000256" key="3">
    <source>
        <dbReference type="ARBA" id="ARBA00023157"/>
    </source>
</evidence>
<evidence type="ECO:0000256" key="2">
    <source>
        <dbReference type="ARBA" id="ARBA00022801"/>
    </source>
</evidence>
<dbReference type="EC" id="3.1.1.-" evidence="4"/>